<feature type="transmembrane region" description="Helical" evidence="5">
    <location>
        <begin position="84"/>
        <end position="104"/>
    </location>
</feature>
<protein>
    <recommendedName>
        <fullName evidence="6">HTTM-like domain-containing protein</fullName>
    </recommendedName>
</protein>
<dbReference type="AlphaFoldDB" id="B4VH76"/>
<evidence type="ECO:0000256" key="1">
    <source>
        <dbReference type="ARBA" id="ARBA00004127"/>
    </source>
</evidence>
<feature type="transmembrane region" description="Helical" evidence="5">
    <location>
        <begin position="260"/>
        <end position="279"/>
    </location>
</feature>
<keyword evidence="8" id="KW-1185">Reference proteome</keyword>
<feature type="transmembrane region" description="Helical" evidence="5">
    <location>
        <begin position="327"/>
        <end position="345"/>
    </location>
</feature>
<accession>B4VH76</accession>
<dbReference type="HOGENOM" id="CLU_022162_0_0_3"/>
<organism evidence="7 8">
    <name type="scientific">Coleofasciculus chthonoplastes PCC 7420</name>
    <dbReference type="NCBI Taxonomy" id="118168"/>
    <lineage>
        <taxon>Bacteria</taxon>
        <taxon>Bacillati</taxon>
        <taxon>Cyanobacteriota</taxon>
        <taxon>Cyanophyceae</taxon>
        <taxon>Coleofasciculales</taxon>
        <taxon>Coleofasciculaceae</taxon>
        <taxon>Coleofasciculus</taxon>
    </lineage>
</organism>
<dbReference type="GO" id="GO:0012505">
    <property type="term" value="C:endomembrane system"/>
    <property type="evidence" value="ECO:0007669"/>
    <property type="project" value="UniProtKB-SubCell"/>
</dbReference>
<dbReference type="PANTHER" id="PTHR39535:SF2">
    <property type="entry name" value="HTTM DOMAIN-CONTAINING PROTEIN"/>
    <property type="match status" value="1"/>
</dbReference>
<dbReference type="PANTHER" id="PTHR39535">
    <property type="entry name" value="SPORULATION-DELAYING PROTEIN SDPB"/>
    <property type="match status" value="1"/>
</dbReference>
<keyword evidence="2 5" id="KW-0812">Transmembrane</keyword>
<dbReference type="EMBL" id="DS989841">
    <property type="protein sequence ID" value="EDX78342.1"/>
    <property type="molecule type" value="Genomic_DNA"/>
</dbReference>
<feature type="transmembrane region" description="Helical" evidence="5">
    <location>
        <begin position="169"/>
        <end position="190"/>
    </location>
</feature>
<dbReference type="OrthoDB" id="128729at2"/>
<gene>
    <name evidence="7" type="ORF">MC7420_6995</name>
</gene>
<keyword evidence="3 5" id="KW-1133">Transmembrane helix</keyword>
<dbReference type="eggNOG" id="COG3011">
    <property type="taxonomic scope" value="Bacteria"/>
</dbReference>
<feature type="transmembrane region" description="Helical" evidence="5">
    <location>
        <begin position="137"/>
        <end position="157"/>
    </location>
</feature>
<dbReference type="InterPro" id="IPR052964">
    <property type="entry name" value="Sporulation_signal_mat"/>
</dbReference>
<proteinExistence type="predicted"/>
<evidence type="ECO:0000256" key="4">
    <source>
        <dbReference type="ARBA" id="ARBA00023136"/>
    </source>
</evidence>
<sequence length="517" mass="58827">MASSVQKPKGKWLSKLEPLFGFDLRSLAVFRIGVAIILIADLLIRAQDITTLYSDAGVLPRTALIEEILHPWYWSVHLLGGQPFIQGVVFLLAGLIAVALLVGYRTRLAAIASWVLLISLQNRNPTVLFAADDMMRALLFWMMFLPLGACYSVDSALNSSSKPLPKRILTGATFALTLQIYYVYAFSAAFKTTSDIWFPKLTAVYYALSFDQYAAPLGQFLLNFPPLLVFSTVATLILEWIGPLFLFIPWRTTFFRCATIITFVLLHVGLYVVSLSPVFKPLAYILRWRPLMAVGTKFYETIASNRQVAGQFTAPLKFRPVEVRSSGLLNIVTLLLLAYVTVWNFRSLADARSLKQTLDPNVRAKIDRVMKSRTLNSLDWISRLLRLDQSWSIFAPAPPRDDGWHVIVGKLKDGSEVDLLRNGRSVNWDKPTIKQRNALYPNMQWRTYFINLNRAIGNKLYPYYAEYLCRTWNQQHQGNQQLESLEIYFVDERTVPPGETQNVEKNSQWQQSCSGED</sequence>
<feature type="transmembrane region" description="Helical" evidence="5">
    <location>
        <begin position="227"/>
        <end position="248"/>
    </location>
</feature>
<comment type="subcellular location">
    <subcellularLocation>
        <location evidence="1">Endomembrane system</location>
        <topology evidence="1">Multi-pass membrane protein</topology>
    </subcellularLocation>
</comment>
<name>B4VH76_9CYAN</name>
<dbReference type="InterPro" id="IPR011020">
    <property type="entry name" value="HTTM-like"/>
</dbReference>
<dbReference type="Proteomes" id="UP000003835">
    <property type="component" value="Unassembled WGS sequence"/>
</dbReference>
<evidence type="ECO:0000256" key="3">
    <source>
        <dbReference type="ARBA" id="ARBA00022989"/>
    </source>
</evidence>
<keyword evidence="4 5" id="KW-0472">Membrane</keyword>
<dbReference type="RefSeq" id="WP_006097792.1">
    <property type="nucleotide sequence ID" value="NZ_DS989841.1"/>
</dbReference>
<evidence type="ECO:0000256" key="5">
    <source>
        <dbReference type="SAM" id="Phobius"/>
    </source>
</evidence>
<dbReference type="STRING" id="118168.MC7420_6995"/>
<feature type="transmembrane region" description="Helical" evidence="5">
    <location>
        <begin position="20"/>
        <end position="44"/>
    </location>
</feature>
<evidence type="ECO:0000256" key="2">
    <source>
        <dbReference type="ARBA" id="ARBA00022692"/>
    </source>
</evidence>
<reference evidence="7 8" key="1">
    <citation type="submission" date="2008-07" db="EMBL/GenBank/DDBJ databases">
        <authorList>
            <person name="Tandeau de Marsac N."/>
            <person name="Ferriera S."/>
            <person name="Johnson J."/>
            <person name="Kravitz S."/>
            <person name="Beeson K."/>
            <person name="Sutton G."/>
            <person name="Rogers Y.-H."/>
            <person name="Friedman R."/>
            <person name="Frazier M."/>
            <person name="Venter J.C."/>
        </authorList>
    </citation>
    <scope>NUCLEOTIDE SEQUENCE [LARGE SCALE GENOMIC DNA]</scope>
    <source>
        <strain evidence="7 8">PCC 7420</strain>
    </source>
</reference>
<evidence type="ECO:0000259" key="6">
    <source>
        <dbReference type="SMART" id="SM00752"/>
    </source>
</evidence>
<evidence type="ECO:0000313" key="7">
    <source>
        <dbReference type="EMBL" id="EDX78342.1"/>
    </source>
</evidence>
<feature type="domain" description="HTTM-like" evidence="6">
    <location>
        <begin position="19"/>
        <end position="284"/>
    </location>
</feature>
<dbReference type="SMART" id="SM00752">
    <property type="entry name" value="HTTM"/>
    <property type="match status" value="1"/>
</dbReference>
<evidence type="ECO:0000313" key="8">
    <source>
        <dbReference type="Proteomes" id="UP000003835"/>
    </source>
</evidence>